<evidence type="ECO:0000313" key="3">
    <source>
        <dbReference type="Proteomes" id="UP000006222"/>
    </source>
</evidence>
<feature type="compositionally biased region" description="Acidic residues" evidence="1">
    <location>
        <begin position="8"/>
        <end position="21"/>
    </location>
</feature>
<accession>F2AZ28</accession>
<dbReference type="Proteomes" id="UP000006222">
    <property type="component" value="Unassembled WGS sequence"/>
</dbReference>
<evidence type="ECO:0000313" key="2">
    <source>
        <dbReference type="EMBL" id="EGF25056.1"/>
    </source>
</evidence>
<organism evidence="2 3">
    <name type="scientific">Rhodopirellula baltica WH47</name>
    <dbReference type="NCBI Taxonomy" id="991778"/>
    <lineage>
        <taxon>Bacteria</taxon>
        <taxon>Pseudomonadati</taxon>
        <taxon>Planctomycetota</taxon>
        <taxon>Planctomycetia</taxon>
        <taxon>Pirellulales</taxon>
        <taxon>Pirellulaceae</taxon>
        <taxon>Rhodopirellula</taxon>
    </lineage>
</organism>
<dbReference type="AlphaFoldDB" id="F2AZ28"/>
<evidence type="ECO:0000256" key="1">
    <source>
        <dbReference type="SAM" id="MobiDB-lite"/>
    </source>
</evidence>
<sequence length="42" mass="4593">MSVCGETESTETEGVGWEEEVGSVMNGTVRDWIGQLEWSGTE</sequence>
<gene>
    <name evidence="2" type="ORF">RBWH47_02285</name>
</gene>
<dbReference type="EMBL" id="AFAR01000254">
    <property type="protein sequence ID" value="EGF25056.1"/>
    <property type="molecule type" value="Genomic_DNA"/>
</dbReference>
<name>F2AZ28_RHOBT</name>
<feature type="region of interest" description="Disordered" evidence="1">
    <location>
        <begin position="1"/>
        <end position="22"/>
    </location>
</feature>
<proteinExistence type="predicted"/>
<reference evidence="2 3" key="1">
    <citation type="journal article" date="2013" name="Mar. Genomics">
        <title>Expression of sulfatases in Rhodopirellula baltica and the diversity of sulfatases in the genus Rhodopirellula.</title>
        <authorList>
            <person name="Wegner C.E."/>
            <person name="Richter-Heitmann T."/>
            <person name="Klindworth A."/>
            <person name="Klockow C."/>
            <person name="Richter M."/>
            <person name="Achstetter T."/>
            <person name="Glockner F.O."/>
            <person name="Harder J."/>
        </authorList>
    </citation>
    <scope>NUCLEOTIDE SEQUENCE [LARGE SCALE GENOMIC DNA]</scope>
    <source>
        <strain evidence="2 3">WH47</strain>
    </source>
</reference>
<comment type="caution">
    <text evidence="2">The sequence shown here is derived from an EMBL/GenBank/DDBJ whole genome shotgun (WGS) entry which is preliminary data.</text>
</comment>
<protein>
    <submittedName>
        <fullName evidence="2">Uncharacterized protein</fullName>
    </submittedName>
</protein>